<sequence>MKKKQLIKENEELQKSLAFFIMVAELNKVKIPEQLFERYGCRKNELGFPVELFPKSQFERWGNAEEYLLLQKSVEDNLDKRVEVGPRLKALLEKNLLGFNYSKNSKNESDFNLARYTQGLAPLLKDLLEIYPGQGIGLGDFIKDTAVPAWLYGFKDMKKMESFEENINETN</sequence>
<protein>
    <submittedName>
        <fullName evidence="1">Uncharacterized protein</fullName>
    </submittedName>
</protein>
<comment type="caution">
    <text evidence="1">The sequence shown here is derived from an EMBL/GenBank/DDBJ whole genome shotgun (WGS) entry which is preliminary data.</text>
</comment>
<gene>
    <name evidence="1" type="ORF">M20_1214</name>
</gene>
<reference evidence="2" key="1">
    <citation type="submission" date="2015-10" db="EMBL/GenBank/DDBJ databases">
        <title>Draft Genome Sequences of 11 Lactococcus lactis subspecies cremoris strains.</title>
        <authorList>
            <person name="Wels M."/>
            <person name="Backus L."/>
            <person name="Boekhorst J."/>
            <person name="Dijkstra A."/>
            <person name="Beerthuizen M."/>
            <person name="Kelly W."/>
            <person name="Siezen R."/>
            <person name="Bachmann H."/>
            <person name="Van Hijum S."/>
        </authorList>
    </citation>
    <scope>NUCLEOTIDE SEQUENCE [LARGE SCALE GENOMIC DNA]</scope>
    <source>
        <strain evidence="2">M20</strain>
    </source>
</reference>
<evidence type="ECO:0000313" key="2">
    <source>
        <dbReference type="Proteomes" id="UP000053719"/>
    </source>
</evidence>
<name>A0A0V8E586_LACLL</name>
<dbReference type="RefSeq" id="WP_058211713.1">
    <property type="nucleotide sequence ID" value="NZ_LKLU01000071.1"/>
</dbReference>
<dbReference type="EMBL" id="LKLU01000071">
    <property type="protein sequence ID" value="KSU21008.1"/>
    <property type="molecule type" value="Genomic_DNA"/>
</dbReference>
<dbReference type="AlphaFoldDB" id="A0A0V8E586"/>
<accession>A0A0V8E586</accession>
<proteinExistence type="predicted"/>
<dbReference type="Proteomes" id="UP000053719">
    <property type="component" value="Unassembled WGS sequence"/>
</dbReference>
<evidence type="ECO:0000313" key="1">
    <source>
        <dbReference type="EMBL" id="KSU21008.1"/>
    </source>
</evidence>
<organism evidence="1 2">
    <name type="scientific">Lactococcus lactis subsp. lactis</name>
    <name type="common">Streptococcus lactis</name>
    <dbReference type="NCBI Taxonomy" id="1360"/>
    <lineage>
        <taxon>Bacteria</taxon>
        <taxon>Bacillati</taxon>
        <taxon>Bacillota</taxon>
        <taxon>Bacilli</taxon>
        <taxon>Lactobacillales</taxon>
        <taxon>Streptococcaceae</taxon>
        <taxon>Lactococcus</taxon>
    </lineage>
</organism>
<dbReference type="PATRIC" id="fig|1360.114.peg.1718"/>